<name>A0AAN7PUD3_9COLE</name>
<dbReference type="GO" id="GO:0005886">
    <property type="term" value="C:plasma membrane"/>
    <property type="evidence" value="ECO:0007669"/>
    <property type="project" value="UniProtKB-SubCell"/>
</dbReference>
<evidence type="ECO:0000259" key="12">
    <source>
        <dbReference type="PROSITE" id="PS50262"/>
    </source>
</evidence>
<organism evidence="13 14">
    <name type="scientific">Aquatica leii</name>
    <dbReference type="NCBI Taxonomy" id="1421715"/>
    <lineage>
        <taxon>Eukaryota</taxon>
        <taxon>Metazoa</taxon>
        <taxon>Ecdysozoa</taxon>
        <taxon>Arthropoda</taxon>
        <taxon>Hexapoda</taxon>
        <taxon>Insecta</taxon>
        <taxon>Pterygota</taxon>
        <taxon>Neoptera</taxon>
        <taxon>Endopterygota</taxon>
        <taxon>Coleoptera</taxon>
        <taxon>Polyphaga</taxon>
        <taxon>Elateriformia</taxon>
        <taxon>Elateroidea</taxon>
        <taxon>Lampyridae</taxon>
        <taxon>Luciolinae</taxon>
        <taxon>Aquatica</taxon>
    </lineage>
</organism>
<dbReference type="GO" id="GO:0071880">
    <property type="term" value="P:adenylate cyclase-activating adrenergic receptor signaling pathway"/>
    <property type="evidence" value="ECO:0007669"/>
    <property type="project" value="TreeGrafter"/>
</dbReference>
<evidence type="ECO:0000256" key="5">
    <source>
        <dbReference type="ARBA" id="ARBA00022989"/>
    </source>
</evidence>
<gene>
    <name evidence="13" type="ORF">RN001_012399</name>
</gene>
<dbReference type="PRINTS" id="PR00237">
    <property type="entry name" value="GPCRRHODOPSN"/>
</dbReference>
<dbReference type="PROSITE" id="PS50262">
    <property type="entry name" value="G_PROTEIN_RECEP_F1_2"/>
    <property type="match status" value="1"/>
</dbReference>
<keyword evidence="14" id="KW-1185">Reference proteome</keyword>
<keyword evidence="7 11" id="KW-0472">Membrane</keyword>
<dbReference type="GO" id="GO:0043410">
    <property type="term" value="P:positive regulation of MAPK cascade"/>
    <property type="evidence" value="ECO:0007669"/>
    <property type="project" value="TreeGrafter"/>
</dbReference>
<dbReference type="AlphaFoldDB" id="A0AAN7PUD3"/>
<comment type="subcellular location">
    <subcellularLocation>
        <location evidence="1">Cell membrane</location>
        <topology evidence="1">Multi-pass membrane protein</topology>
    </subcellularLocation>
</comment>
<dbReference type="InterPro" id="IPR000276">
    <property type="entry name" value="GPCR_Rhodpsn"/>
</dbReference>
<evidence type="ECO:0000256" key="10">
    <source>
        <dbReference type="RuleBase" id="RU000688"/>
    </source>
</evidence>
<proteinExistence type="inferred from homology"/>
<evidence type="ECO:0000256" key="11">
    <source>
        <dbReference type="SAM" id="Phobius"/>
    </source>
</evidence>
<evidence type="ECO:0000256" key="6">
    <source>
        <dbReference type="ARBA" id="ARBA00023040"/>
    </source>
</evidence>
<keyword evidence="4 10" id="KW-0812">Transmembrane</keyword>
<dbReference type="EMBL" id="JARPUR010000005">
    <property type="protein sequence ID" value="KAK4875977.1"/>
    <property type="molecule type" value="Genomic_DNA"/>
</dbReference>
<feature type="transmembrane region" description="Helical" evidence="11">
    <location>
        <begin position="87"/>
        <end position="106"/>
    </location>
</feature>
<evidence type="ECO:0000256" key="2">
    <source>
        <dbReference type="ARBA" id="ARBA00010663"/>
    </source>
</evidence>
<feature type="transmembrane region" description="Helical" evidence="11">
    <location>
        <begin position="168"/>
        <end position="192"/>
    </location>
</feature>
<comment type="similarity">
    <text evidence="2 10">Belongs to the G-protein coupled receptor 1 family.</text>
</comment>
<dbReference type="PANTHER" id="PTHR24248">
    <property type="entry name" value="ADRENERGIC RECEPTOR-RELATED G-PROTEIN COUPLED RECEPTOR"/>
    <property type="match status" value="1"/>
</dbReference>
<feature type="transmembrane region" description="Helical" evidence="11">
    <location>
        <begin position="347"/>
        <end position="367"/>
    </location>
</feature>
<dbReference type="SUPFAM" id="SSF81321">
    <property type="entry name" value="Family A G protein-coupled receptor-like"/>
    <property type="match status" value="1"/>
</dbReference>
<accession>A0AAN7PUD3</accession>
<feature type="transmembrane region" description="Helical" evidence="11">
    <location>
        <begin position="47"/>
        <end position="75"/>
    </location>
</feature>
<evidence type="ECO:0000256" key="3">
    <source>
        <dbReference type="ARBA" id="ARBA00022475"/>
    </source>
</evidence>
<sequence length="368" mass="41486">MASFSTTLTASTATLPLIINGLHNTSIAHNHTNATSVENPHPNWTDLFILIVKGFIFVTIILSAVLGNALVIISVHRHRKLRVITNYYVVSLAMADMLVALCAMTFNASVELTDGRWLFGYFMCDVWNSFDVYFSTASILHLCCISVDRYYAIVRPLEYPITMTSKTVSFMLACCWVLPALISFMPIFLGWYTTTKHEIFRISNPEVCIFVVNKYYAIISSSISFWIPGVVMVTMYCRIYKEAIRQRKALSRTSSNIILNSIHQHRTSTYGHRYGEHYLHPSDGDVNVGNINGRRSTSSGSSYGTSTTGYNTAYNSRDNSKAATELNMNGTSTIRQQSKSWRAEHKAARTLGIIMGAFMLCWVPFFLW</sequence>
<feature type="transmembrane region" description="Helical" evidence="11">
    <location>
        <begin position="126"/>
        <end position="147"/>
    </location>
</feature>
<feature type="transmembrane region" description="Helical" evidence="11">
    <location>
        <begin position="215"/>
        <end position="237"/>
    </location>
</feature>
<evidence type="ECO:0000256" key="4">
    <source>
        <dbReference type="ARBA" id="ARBA00022692"/>
    </source>
</evidence>
<evidence type="ECO:0000256" key="9">
    <source>
        <dbReference type="ARBA" id="ARBA00023224"/>
    </source>
</evidence>
<keyword evidence="8 10" id="KW-0675">Receptor</keyword>
<keyword evidence="3" id="KW-1003">Cell membrane</keyword>
<dbReference type="GO" id="GO:0004989">
    <property type="term" value="F:octopamine receptor activity"/>
    <property type="evidence" value="ECO:0007669"/>
    <property type="project" value="TreeGrafter"/>
</dbReference>
<keyword evidence="9 10" id="KW-0807">Transducer</keyword>
<feature type="domain" description="G-protein coupled receptors family 1 profile" evidence="12">
    <location>
        <begin position="67"/>
        <end position="368"/>
    </location>
</feature>
<dbReference type="Gene3D" id="1.20.1070.10">
    <property type="entry name" value="Rhodopsin 7-helix transmembrane proteins"/>
    <property type="match status" value="1"/>
</dbReference>
<keyword evidence="5 11" id="KW-1133">Transmembrane helix</keyword>
<dbReference type="PROSITE" id="PS00237">
    <property type="entry name" value="G_PROTEIN_RECEP_F1_1"/>
    <property type="match status" value="1"/>
</dbReference>
<dbReference type="InterPro" id="IPR017452">
    <property type="entry name" value="GPCR_Rhodpsn_7TM"/>
</dbReference>
<protein>
    <recommendedName>
        <fullName evidence="12">G-protein coupled receptors family 1 profile domain-containing protein</fullName>
    </recommendedName>
</protein>
<evidence type="ECO:0000256" key="8">
    <source>
        <dbReference type="ARBA" id="ARBA00023170"/>
    </source>
</evidence>
<keyword evidence="6 10" id="KW-0297">G-protein coupled receptor</keyword>
<evidence type="ECO:0000256" key="7">
    <source>
        <dbReference type="ARBA" id="ARBA00023136"/>
    </source>
</evidence>
<dbReference type="PANTHER" id="PTHR24248:SF66">
    <property type="entry name" value="OCTOPAMINE RECEPTOR BETA-3R"/>
    <property type="match status" value="1"/>
</dbReference>
<dbReference type="Proteomes" id="UP001353858">
    <property type="component" value="Unassembled WGS sequence"/>
</dbReference>
<evidence type="ECO:0000256" key="1">
    <source>
        <dbReference type="ARBA" id="ARBA00004651"/>
    </source>
</evidence>
<evidence type="ECO:0000313" key="14">
    <source>
        <dbReference type="Proteomes" id="UP001353858"/>
    </source>
</evidence>
<comment type="caution">
    <text evidence="13">The sequence shown here is derived from an EMBL/GenBank/DDBJ whole genome shotgun (WGS) entry which is preliminary data.</text>
</comment>
<reference evidence="14" key="1">
    <citation type="submission" date="2023-01" db="EMBL/GenBank/DDBJ databases">
        <title>Key to firefly adult light organ development and bioluminescence: homeobox transcription factors regulate luciferase expression and transportation to peroxisome.</title>
        <authorList>
            <person name="Fu X."/>
        </authorList>
    </citation>
    <scope>NUCLEOTIDE SEQUENCE [LARGE SCALE GENOMIC DNA]</scope>
</reference>
<evidence type="ECO:0000313" key="13">
    <source>
        <dbReference type="EMBL" id="KAK4875977.1"/>
    </source>
</evidence>
<dbReference type="Pfam" id="PF00001">
    <property type="entry name" value="7tm_1"/>
    <property type="match status" value="1"/>
</dbReference>